<reference evidence="2 3" key="1">
    <citation type="submission" date="2019-02" db="EMBL/GenBank/DDBJ databases">
        <title>Draft genome sequence of Amycolatopsis sp. 8-3EHSu isolated from roots of Suaeda maritima.</title>
        <authorList>
            <person name="Duangmal K."/>
            <person name="Chantavorakit T."/>
        </authorList>
    </citation>
    <scope>NUCLEOTIDE SEQUENCE [LARGE SCALE GENOMIC DNA]</scope>
    <source>
        <strain evidence="2 3">8-3EHSu</strain>
    </source>
</reference>
<dbReference type="PANTHER" id="PTHR35400:SF3">
    <property type="entry name" value="SLL1072 PROTEIN"/>
    <property type="match status" value="1"/>
</dbReference>
<dbReference type="PANTHER" id="PTHR35400">
    <property type="entry name" value="SLR1083 PROTEIN"/>
    <property type="match status" value="1"/>
</dbReference>
<dbReference type="CDD" id="cd06260">
    <property type="entry name" value="DUF820-like"/>
    <property type="match status" value="1"/>
</dbReference>
<accession>A0A4Q7JD05</accession>
<keyword evidence="2" id="KW-0378">Hydrolase</keyword>
<dbReference type="InterPro" id="IPR012296">
    <property type="entry name" value="Nuclease_put_TT1808"/>
</dbReference>
<feature type="domain" description="Putative restriction endonuclease" evidence="1">
    <location>
        <begin position="6"/>
        <end position="154"/>
    </location>
</feature>
<evidence type="ECO:0000259" key="1">
    <source>
        <dbReference type="Pfam" id="PF05685"/>
    </source>
</evidence>
<organism evidence="2 3">
    <name type="scientific">Amycolatopsis suaedae</name>
    <dbReference type="NCBI Taxonomy" id="2510978"/>
    <lineage>
        <taxon>Bacteria</taxon>
        <taxon>Bacillati</taxon>
        <taxon>Actinomycetota</taxon>
        <taxon>Actinomycetes</taxon>
        <taxon>Pseudonocardiales</taxon>
        <taxon>Pseudonocardiaceae</taxon>
        <taxon>Amycolatopsis</taxon>
    </lineage>
</organism>
<dbReference type="OrthoDB" id="9799703at2"/>
<dbReference type="SUPFAM" id="SSF52980">
    <property type="entry name" value="Restriction endonuclease-like"/>
    <property type="match status" value="1"/>
</dbReference>
<dbReference type="Proteomes" id="UP000292003">
    <property type="component" value="Unassembled WGS sequence"/>
</dbReference>
<comment type="caution">
    <text evidence="2">The sequence shown here is derived from an EMBL/GenBank/DDBJ whole genome shotgun (WGS) entry which is preliminary data.</text>
</comment>
<dbReference type="Pfam" id="PF05685">
    <property type="entry name" value="Uma2"/>
    <property type="match status" value="1"/>
</dbReference>
<dbReference type="AlphaFoldDB" id="A0A4Q7JD05"/>
<protein>
    <submittedName>
        <fullName evidence="2">Uma2 family endonuclease</fullName>
    </submittedName>
</protein>
<evidence type="ECO:0000313" key="3">
    <source>
        <dbReference type="Proteomes" id="UP000292003"/>
    </source>
</evidence>
<dbReference type="Gene3D" id="3.90.1570.10">
    <property type="entry name" value="tt1808, chain A"/>
    <property type="match status" value="1"/>
</dbReference>
<evidence type="ECO:0000313" key="2">
    <source>
        <dbReference type="EMBL" id="RZQ64932.1"/>
    </source>
</evidence>
<dbReference type="GO" id="GO:0004519">
    <property type="term" value="F:endonuclease activity"/>
    <property type="evidence" value="ECO:0007669"/>
    <property type="project" value="UniProtKB-KW"/>
</dbReference>
<sequence length="177" mass="19568">MLTSLEFLELPEDRSARLELQEGVLITAPRPPLGHQYAELELALQLRTQLPRDLIALTELDVDLELGEPPTIRVPDVLVVPRTAARDGGLLRAASVLLAVEIMSPGSRRTDRVTKPSEYADAQIPNYWLVDLDDRPSLTAFHLAEPFGYQESPSATGRYTTTEPAELTVDLDALLLD</sequence>
<proteinExistence type="predicted"/>
<keyword evidence="3" id="KW-1185">Reference proteome</keyword>
<dbReference type="EMBL" id="SFCC01000003">
    <property type="protein sequence ID" value="RZQ64932.1"/>
    <property type="molecule type" value="Genomic_DNA"/>
</dbReference>
<keyword evidence="2" id="KW-0255">Endonuclease</keyword>
<gene>
    <name evidence="2" type="ORF">EWH70_08065</name>
</gene>
<dbReference type="InterPro" id="IPR011335">
    <property type="entry name" value="Restrct_endonuc-II-like"/>
</dbReference>
<keyword evidence="2" id="KW-0540">Nuclease</keyword>
<dbReference type="InterPro" id="IPR008538">
    <property type="entry name" value="Uma2"/>
</dbReference>
<name>A0A4Q7JD05_9PSEU</name>